<sequence>MSQDRLNVNDLIQILIPAGSIYSGHYKSRIEDMTEDTLTLALPFKEGQLIPLHIGEHLIFYKASENGVWVYQTVVQSRRSAPLPVIIVKKPIRADKVQRRNFYRFPITIATQYCKQEKDVEPKDWTWCKGVIRNISGGGVCLTVKEQLHVGDKIMVDLPLGKDRLRVGGQVKRSLIEGEGKDVVYVLGIEFLNISRGEQERVIQFIFTRQREMRSQGMQ</sequence>
<feature type="domain" description="PilZ" evidence="1">
    <location>
        <begin position="98"/>
        <end position="207"/>
    </location>
</feature>
<accession>A0A845L643</accession>
<dbReference type="Proteomes" id="UP000463470">
    <property type="component" value="Unassembled WGS sequence"/>
</dbReference>
<dbReference type="Pfam" id="PF07238">
    <property type="entry name" value="PilZ"/>
    <property type="match status" value="1"/>
</dbReference>
<dbReference type="EMBL" id="WXEY01000010">
    <property type="protein sequence ID" value="MZP30140.1"/>
    <property type="molecule type" value="Genomic_DNA"/>
</dbReference>
<organism evidence="3 4">
    <name type="scientific">Heliomicrobium undosum</name>
    <dbReference type="NCBI Taxonomy" id="121734"/>
    <lineage>
        <taxon>Bacteria</taxon>
        <taxon>Bacillati</taxon>
        <taxon>Bacillota</taxon>
        <taxon>Clostridia</taxon>
        <taxon>Eubacteriales</taxon>
        <taxon>Heliobacteriaceae</taxon>
        <taxon>Heliomicrobium</taxon>
    </lineage>
</organism>
<keyword evidence="4" id="KW-1185">Reference proteome</keyword>
<gene>
    <name evidence="3" type="ORF">GTO91_10515</name>
</gene>
<feature type="domain" description="Type III secretion system flagellar brake protein YcgR PilZN" evidence="2">
    <location>
        <begin position="8"/>
        <end position="91"/>
    </location>
</feature>
<dbReference type="RefSeq" id="WP_161258671.1">
    <property type="nucleotide sequence ID" value="NZ_WXEY01000010.1"/>
</dbReference>
<dbReference type="SUPFAM" id="SSF141371">
    <property type="entry name" value="PilZ domain-like"/>
    <property type="match status" value="1"/>
</dbReference>
<evidence type="ECO:0000313" key="4">
    <source>
        <dbReference type="Proteomes" id="UP000463470"/>
    </source>
</evidence>
<dbReference type="Gene3D" id="2.40.10.220">
    <property type="entry name" value="predicted glycosyltransferase like domains"/>
    <property type="match status" value="1"/>
</dbReference>
<reference evidence="3 4" key="1">
    <citation type="submission" date="2020-01" db="EMBL/GenBank/DDBJ databases">
        <title>Whole-genome sequence of Heliobacterium undosum DSM 13378.</title>
        <authorList>
            <person name="Kyndt J.A."/>
            <person name="Meyer T.E."/>
        </authorList>
    </citation>
    <scope>NUCLEOTIDE SEQUENCE [LARGE SCALE GENOMIC DNA]</scope>
    <source>
        <strain evidence="3 4">DSM 13378</strain>
    </source>
</reference>
<proteinExistence type="predicted"/>
<protein>
    <recommendedName>
        <fullName evidence="5">Flagellar brake protein</fullName>
    </recommendedName>
</protein>
<evidence type="ECO:0008006" key="5">
    <source>
        <dbReference type="Google" id="ProtNLM"/>
    </source>
</evidence>
<name>A0A845L643_9FIRM</name>
<dbReference type="InterPro" id="IPR009926">
    <property type="entry name" value="T3SS_YcgR_PilZN"/>
</dbReference>
<dbReference type="OrthoDB" id="3493at2"/>
<evidence type="ECO:0000313" key="3">
    <source>
        <dbReference type="EMBL" id="MZP30140.1"/>
    </source>
</evidence>
<dbReference type="GO" id="GO:0035438">
    <property type="term" value="F:cyclic-di-GMP binding"/>
    <property type="evidence" value="ECO:0007669"/>
    <property type="project" value="InterPro"/>
</dbReference>
<comment type="caution">
    <text evidence="3">The sequence shown here is derived from an EMBL/GenBank/DDBJ whole genome shotgun (WGS) entry which is preliminary data.</text>
</comment>
<dbReference type="Pfam" id="PF12945">
    <property type="entry name" value="PilZNR"/>
    <property type="match status" value="1"/>
</dbReference>
<dbReference type="AlphaFoldDB" id="A0A845L643"/>
<dbReference type="InterPro" id="IPR009875">
    <property type="entry name" value="PilZ_domain"/>
</dbReference>
<evidence type="ECO:0000259" key="2">
    <source>
        <dbReference type="Pfam" id="PF12945"/>
    </source>
</evidence>
<evidence type="ECO:0000259" key="1">
    <source>
        <dbReference type="Pfam" id="PF07238"/>
    </source>
</evidence>